<reference evidence="2 3" key="1">
    <citation type="journal article" date="2014" name="Int. J. Syst. Evol. Microbiol.">
        <title>Leptospira mayottensis sp. nov., a pathogenic species of the genus Leptospira isolated from humans.</title>
        <authorList>
            <person name="Bourhy P."/>
            <person name="Collet L."/>
            <person name="Brisse S."/>
            <person name="Picardeau M."/>
        </authorList>
    </citation>
    <scope>NUCLEOTIDE SEQUENCE [LARGE SCALE GENOMIC DNA]</scope>
    <source>
        <strain evidence="2 3">200901122</strain>
    </source>
</reference>
<sequence length="195" mass="23293">MFKERNMRKKNFFMILSTILSFAFCFKSQMTFETVQQGKNLEKIPLISLENFLQLWVKNQRKLKFKTNVTLLFKDSEYVYFGKNDILGYSWKSSFFKVSSDLLKKEFPNYESFFAEDLFKYYWDHVVSEKDARLYSSMDGNDRKKCGPESIFLLSDQKVALQLRWKVDSSCPKLSVFRGRVDRIYYDLNGGKFFQ</sequence>
<name>A0AA87MNE5_9LEPT</name>
<accession>A0AA87MNE5</accession>
<protein>
    <recommendedName>
        <fullName evidence="4">Lipoprotein</fullName>
    </recommendedName>
</protein>
<dbReference type="AlphaFoldDB" id="A0AA87MNE5"/>
<feature type="chain" id="PRO_5041633672" description="Lipoprotein" evidence="1">
    <location>
        <begin position="24"/>
        <end position="195"/>
    </location>
</feature>
<dbReference type="EMBL" id="AKWM02000049">
    <property type="protein sequence ID" value="EKR99542.1"/>
    <property type="molecule type" value="Genomic_DNA"/>
</dbReference>
<comment type="caution">
    <text evidence="2">The sequence shown here is derived from an EMBL/GenBank/DDBJ whole genome shotgun (WGS) entry which is preliminary data.</text>
</comment>
<gene>
    <name evidence="2" type="ORF">LEP1GSC125_3213</name>
</gene>
<evidence type="ECO:0008006" key="4">
    <source>
        <dbReference type="Google" id="ProtNLM"/>
    </source>
</evidence>
<keyword evidence="1" id="KW-0732">Signal</keyword>
<organism evidence="2 3">
    <name type="scientific">Leptospira mayottensis 200901122</name>
    <dbReference type="NCBI Taxonomy" id="1193010"/>
    <lineage>
        <taxon>Bacteria</taxon>
        <taxon>Pseudomonadati</taxon>
        <taxon>Spirochaetota</taxon>
        <taxon>Spirochaetia</taxon>
        <taxon>Leptospirales</taxon>
        <taxon>Leptospiraceae</taxon>
        <taxon>Leptospira</taxon>
    </lineage>
</organism>
<evidence type="ECO:0000313" key="3">
    <source>
        <dbReference type="Proteomes" id="UP000001343"/>
    </source>
</evidence>
<proteinExistence type="predicted"/>
<dbReference type="Proteomes" id="UP000001343">
    <property type="component" value="Unassembled WGS sequence"/>
</dbReference>
<evidence type="ECO:0000256" key="1">
    <source>
        <dbReference type="SAM" id="SignalP"/>
    </source>
</evidence>
<evidence type="ECO:0000313" key="2">
    <source>
        <dbReference type="EMBL" id="EKR99542.1"/>
    </source>
</evidence>
<feature type="signal peptide" evidence="1">
    <location>
        <begin position="1"/>
        <end position="23"/>
    </location>
</feature>